<feature type="region of interest" description="Disordered" evidence="6">
    <location>
        <begin position="165"/>
        <end position="207"/>
    </location>
</feature>
<dbReference type="PROSITE" id="PS01071">
    <property type="entry name" value="GRPE"/>
    <property type="match status" value="1"/>
</dbReference>
<dbReference type="Gene3D" id="2.30.22.10">
    <property type="entry name" value="Head domain of nucleotide exchange factor GrpE"/>
    <property type="match status" value="1"/>
</dbReference>
<evidence type="ECO:0000256" key="5">
    <source>
        <dbReference type="SAM" id="Coils"/>
    </source>
</evidence>
<dbReference type="PANTHER" id="PTHR21237:SF23">
    <property type="entry name" value="GRPE PROTEIN HOMOLOG, MITOCHONDRIAL"/>
    <property type="match status" value="1"/>
</dbReference>
<keyword evidence="5" id="KW-0175">Coiled coil</keyword>
<dbReference type="eggNOG" id="COG0576">
    <property type="taxonomic scope" value="Bacteria"/>
</dbReference>
<feature type="compositionally biased region" description="Polar residues" evidence="6">
    <location>
        <begin position="168"/>
        <end position="180"/>
    </location>
</feature>
<dbReference type="SUPFAM" id="SSF51064">
    <property type="entry name" value="Head domain of nucleotide exchange factor GrpE"/>
    <property type="match status" value="1"/>
</dbReference>
<dbReference type="HAMAP" id="MF_01151">
    <property type="entry name" value="GrpE"/>
    <property type="match status" value="1"/>
</dbReference>
<comment type="function">
    <text evidence="3 4">Participates actively in the response to hyperosmotic and heat shock by preventing the aggregation of stress-denatured proteins, in association with DnaK and GrpE. It is the nucleotide exchange factor for DnaK and may function as a thermosensor. Unfolded proteins bind initially to DnaJ; upon interaction with the DnaJ-bound protein, DnaK hydrolyzes its bound ATP, resulting in the formation of a stable complex. GrpE releases ADP from DnaK; ATP binding to DnaK triggers the release of the substrate protein, thus completing the reaction cycle. Several rounds of ATP-dependent interactions between DnaJ, DnaK and GrpE are required for fully efficient folding.</text>
</comment>
<dbReference type="HOGENOM" id="CLU_929579_0_0_0"/>
<comment type="subcellular location">
    <subcellularLocation>
        <location evidence="3">Cytoplasm</location>
    </subcellularLocation>
</comment>
<dbReference type="AlphaFoldDB" id="A0A0S6W9Z5"/>
<dbReference type="SUPFAM" id="SSF58014">
    <property type="entry name" value="Coiled-coil domain of nucleotide exchange factor GrpE"/>
    <property type="match status" value="1"/>
</dbReference>
<protein>
    <recommendedName>
        <fullName evidence="3 4">Protein GrpE</fullName>
    </recommendedName>
    <alternativeName>
        <fullName evidence="3">HSP-70 cofactor</fullName>
    </alternativeName>
</protein>
<evidence type="ECO:0000256" key="1">
    <source>
        <dbReference type="ARBA" id="ARBA00009054"/>
    </source>
</evidence>
<dbReference type="Pfam" id="PF01025">
    <property type="entry name" value="GrpE"/>
    <property type="match status" value="1"/>
</dbReference>
<evidence type="ECO:0000313" key="7">
    <source>
        <dbReference type="EMBL" id="GAK55172.1"/>
    </source>
</evidence>
<evidence type="ECO:0000256" key="3">
    <source>
        <dbReference type="HAMAP-Rule" id="MF_01151"/>
    </source>
</evidence>
<dbReference type="GO" id="GO:0042803">
    <property type="term" value="F:protein homodimerization activity"/>
    <property type="evidence" value="ECO:0007669"/>
    <property type="project" value="InterPro"/>
</dbReference>
<dbReference type="InterPro" id="IPR000740">
    <property type="entry name" value="GrpE"/>
</dbReference>
<dbReference type="Proteomes" id="UP000030661">
    <property type="component" value="Unassembled WGS sequence"/>
</dbReference>
<keyword evidence="8" id="KW-1185">Reference proteome</keyword>
<evidence type="ECO:0000256" key="6">
    <source>
        <dbReference type="SAM" id="MobiDB-lite"/>
    </source>
</evidence>
<sequence length="299" mass="34590">MLEHEDVLQVQNNMANLTQRIERMHWELGQLLQETQESNGQLQALTRHFLNTEAHNRLNEVLAEVQTQMESGQEKIDELVQTMKKLSRTQFKANTLNEAKDQQLSETIALLREMLAKREEIQNARKEEEQQRQATLQARARVQLAADFLPVLDGIELALEHGMPAPEQNHQPLEQPQPSSGFFRKLFGGKHHPEHEPQQQTPQSVASEVSDAIADWLHGLEIVRERCVRLLEQEHIRRIPDLNESFDPHLHVALEVEERTDVPENTIVKVLRKGYTHQDRVLRYAEVIVAKAPQQKEDL</sequence>
<comment type="similarity">
    <text evidence="1 3">Belongs to the GrpE family.</text>
</comment>
<dbReference type="GO" id="GO:0000774">
    <property type="term" value="F:adenyl-nucleotide exchange factor activity"/>
    <property type="evidence" value="ECO:0007669"/>
    <property type="project" value="InterPro"/>
</dbReference>
<dbReference type="GO" id="GO:0005737">
    <property type="term" value="C:cytoplasm"/>
    <property type="evidence" value="ECO:0007669"/>
    <property type="project" value="UniProtKB-SubCell"/>
</dbReference>
<keyword evidence="3 4" id="KW-0346">Stress response</keyword>
<dbReference type="GO" id="GO:0051082">
    <property type="term" value="F:unfolded protein binding"/>
    <property type="evidence" value="ECO:0007669"/>
    <property type="project" value="TreeGrafter"/>
</dbReference>
<feature type="coiled-coil region" evidence="5">
    <location>
        <begin position="14"/>
        <end position="138"/>
    </location>
</feature>
<dbReference type="InterPro" id="IPR013805">
    <property type="entry name" value="GrpE_CC"/>
</dbReference>
<dbReference type="STRING" id="1499967.U27_02004"/>
<comment type="subunit">
    <text evidence="3">Homodimer.</text>
</comment>
<keyword evidence="3" id="KW-0963">Cytoplasm</keyword>
<proteinExistence type="inferred from homology"/>
<evidence type="ECO:0000256" key="4">
    <source>
        <dbReference type="RuleBase" id="RU000639"/>
    </source>
</evidence>
<reference evidence="7 8" key="1">
    <citation type="journal article" date="2015" name="PeerJ">
        <title>First genomic representation of candidate bacterial phylum KSB3 points to enhanced environmental sensing as a trigger of wastewater bulking.</title>
        <authorList>
            <person name="Sekiguchi Y."/>
            <person name="Ohashi A."/>
            <person name="Parks D.H."/>
            <person name="Yamauchi T."/>
            <person name="Tyson G.W."/>
            <person name="Hugenholtz P."/>
        </authorList>
    </citation>
    <scope>NUCLEOTIDE SEQUENCE [LARGE SCALE GENOMIC DNA]</scope>
</reference>
<evidence type="ECO:0000256" key="2">
    <source>
        <dbReference type="ARBA" id="ARBA00023186"/>
    </source>
</evidence>
<dbReference type="Gene3D" id="3.90.20.20">
    <property type="match status" value="1"/>
</dbReference>
<dbReference type="PANTHER" id="PTHR21237">
    <property type="entry name" value="GRPE PROTEIN"/>
    <property type="match status" value="1"/>
</dbReference>
<dbReference type="EMBL" id="DF820463">
    <property type="protein sequence ID" value="GAK55172.1"/>
    <property type="molecule type" value="Genomic_DNA"/>
</dbReference>
<gene>
    <name evidence="3" type="primary">grpE</name>
    <name evidence="7" type="ORF">U27_02004</name>
</gene>
<evidence type="ECO:0000313" key="8">
    <source>
        <dbReference type="Proteomes" id="UP000030661"/>
    </source>
</evidence>
<dbReference type="GO" id="GO:0051087">
    <property type="term" value="F:protein-folding chaperone binding"/>
    <property type="evidence" value="ECO:0007669"/>
    <property type="project" value="InterPro"/>
</dbReference>
<keyword evidence="2 3" id="KW-0143">Chaperone</keyword>
<accession>A0A0S6W9Z5</accession>
<name>A0A0S6W9Z5_VECG1</name>
<dbReference type="InterPro" id="IPR009012">
    <property type="entry name" value="GrpE_head"/>
</dbReference>
<organism evidence="7 8">
    <name type="scientific">Vecturithrix granuli</name>
    <dbReference type="NCBI Taxonomy" id="1499967"/>
    <lineage>
        <taxon>Bacteria</taxon>
        <taxon>Candidatus Moduliflexota</taxon>
        <taxon>Candidatus Vecturitrichia</taxon>
        <taxon>Candidatus Vecturitrichales</taxon>
        <taxon>Candidatus Vecturitrichaceae</taxon>
        <taxon>Candidatus Vecturithrix</taxon>
    </lineage>
</organism>
<dbReference type="GO" id="GO:0006457">
    <property type="term" value="P:protein folding"/>
    <property type="evidence" value="ECO:0007669"/>
    <property type="project" value="InterPro"/>
</dbReference>